<gene>
    <name evidence="2" type="ORF">Dform_01483</name>
</gene>
<dbReference type="SUPFAM" id="SSF109854">
    <property type="entry name" value="DinB/YfiT-like putative metalloenzymes"/>
    <property type="match status" value="1"/>
</dbReference>
<dbReference type="Proteomes" id="UP000185934">
    <property type="component" value="Chromosome"/>
</dbReference>
<protein>
    <submittedName>
        <fullName evidence="2">DinB superfamily protein</fullName>
    </submittedName>
</protein>
<dbReference type="InterPro" id="IPR024775">
    <property type="entry name" value="DinB-like"/>
</dbReference>
<dbReference type="InterPro" id="IPR034660">
    <property type="entry name" value="DinB/YfiT-like"/>
</dbReference>
<dbReference type="KEGG" id="dfo:Dform_01483"/>
<dbReference type="STRING" id="1839801.Dform_01483"/>
<proteinExistence type="predicted"/>
<evidence type="ECO:0000313" key="3">
    <source>
        <dbReference type="Proteomes" id="UP000185934"/>
    </source>
</evidence>
<dbReference type="EMBL" id="CP018258">
    <property type="protein sequence ID" value="APV44805.1"/>
    <property type="molecule type" value="Genomic_DNA"/>
</dbReference>
<dbReference type="Gene3D" id="1.20.120.450">
    <property type="entry name" value="dinb family like domain"/>
    <property type="match status" value="1"/>
</dbReference>
<reference evidence="3" key="1">
    <citation type="submission" date="2016-11" db="EMBL/GenBank/DDBJ databases">
        <title>Dehalogenimonas formicexedens sp. nov., a chlorinated alkane respiring bacterium isolated from contaminated groundwater.</title>
        <authorList>
            <person name="Key T.A."/>
            <person name="Bowman K.S."/>
            <person name="Lee I."/>
            <person name="Chun J."/>
            <person name="Albuquerque L."/>
            <person name="da Costa M.S."/>
            <person name="Rainey F.A."/>
            <person name="Moe W.M."/>
        </authorList>
    </citation>
    <scope>NUCLEOTIDE SEQUENCE [LARGE SCALE GENOMIC DNA]</scope>
    <source>
        <strain evidence="3">NSZ-14</strain>
    </source>
</reference>
<keyword evidence="3" id="KW-1185">Reference proteome</keyword>
<dbReference type="AlphaFoldDB" id="A0A1P8F8N1"/>
<dbReference type="OrthoDB" id="9793216at2"/>
<accession>A0A1P8F8N1</accession>
<feature type="domain" description="DinB-like" evidence="1">
    <location>
        <begin position="26"/>
        <end position="161"/>
    </location>
</feature>
<name>A0A1P8F8N1_9CHLR</name>
<sequence length="172" mass="19574">MMMGTRTQGRAYMETLGRRQLLDSFVNVPDQLHSVLESIDPEIVKWVPAPGEWSIRQVIFHVADGEANYYIRFRKAIAEPGGAVVAFDQNRWADSLDYPGRSVEESLNLFRMLRSLSYELMAQLPDSAWANTVEHSERGTLTLENLLAGAEGHVREHLKQIEDNVKRFKSKG</sequence>
<dbReference type="Pfam" id="PF12867">
    <property type="entry name" value="DinB_2"/>
    <property type="match status" value="1"/>
</dbReference>
<evidence type="ECO:0000259" key="1">
    <source>
        <dbReference type="Pfam" id="PF12867"/>
    </source>
</evidence>
<organism evidence="2 3">
    <name type="scientific">Dehalogenimonas formicexedens</name>
    <dbReference type="NCBI Taxonomy" id="1839801"/>
    <lineage>
        <taxon>Bacteria</taxon>
        <taxon>Bacillati</taxon>
        <taxon>Chloroflexota</taxon>
        <taxon>Dehalococcoidia</taxon>
        <taxon>Dehalococcoidales</taxon>
        <taxon>Dehalococcoidaceae</taxon>
        <taxon>Dehalogenimonas</taxon>
    </lineage>
</organism>
<evidence type="ECO:0000313" key="2">
    <source>
        <dbReference type="EMBL" id="APV44805.1"/>
    </source>
</evidence>